<gene>
    <name evidence="1" type="ORF">LCGC14_1012010</name>
</gene>
<protein>
    <submittedName>
        <fullName evidence="1">Uncharacterized protein</fullName>
    </submittedName>
</protein>
<accession>A0A0F9N4I8</accession>
<organism evidence="1">
    <name type="scientific">marine sediment metagenome</name>
    <dbReference type="NCBI Taxonomy" id="412755"/>
    <lineage>
        <taxon>unclassified sequences</taxon>
        <taxon>metagenomes</taxon>
        <taxon>ecological metagenomes</taxon>
    </lineage>
</organism>
<dbReference type="EMBL" id="LAZR01003982">
    <property type="protein sequence ID" value="KKN12879.1"/>
    <property type="molecule type" value="Genomic_DNA"/>
</dbReference>
<reference evidence="1" key="1">
    <citation type="journal article" date="2015" name="Nature">
        <title>Complex archaea that bridge the gap between prokaryotes and eukaryotes.</title>
        <authorList>
            <person name="Spang A."/>
            <person name="Saw J.H."/>
            <person name="Jorgensen S.L."/>
            <person name="Zaremba-Niedzwiedzka K."/>
            <person name="Martijn J."/>
            <person name="Lind A.E."/>
            <person name="van Eijk R."/>
            <person name="Schleper C."/>
            <person name="Guy L."/>
            <person name="Ettema T.J."/>
        </authorList>
    </citation>
    <scope>NUCLEOTIDE SEQUENCE</scope>
</reference>
<dbReference type="AlphaFoldDB" id="A0A0F9N4I8"/>
<name>A0A0F9N4I8_9ZZZZ</name>
<proteinExistence type="predicted"/>
<evidence type="ECO:0000313" key="1">
    <source>
        <dbReference type="EMBL" id="KKN12879.1"/>
    </source>
</evidence>
<comment type="caution">
    <text evidence="1">The sequence shown here is derived from an EMBL/GenBank/DDBJ whole genome shotgun (WGS) entry which is preliminary data.</text>
</comment>
<sequence>MTDVSVDSWRVYGCGENRKMVGQNQNEGGGTVVSDMFHQDQAPVGFRLREEDLSVLISRLEDGGYKFLSLKHWDKTPIAVQEKKLPVAHWLSRSVKPDEARDILEKAEELSVDFGQHRGQGVFFQSETVSLVYGDALGQNQLTPSLEGAGQLSPGDEQLLVALVHFNQACPSTPFVTLASESGDELELGRTYSSLKQTAGQLGFDLKKIRALAESSRLVEPLVNLAALKPETDESPFF</sequence>